<dbReference type="PANTHER" id="PTHR21071:SF4">
    <property type="entry name" value="UDP-N-ACETYLENOLPYRUVOYLGLUCOSAMINE REDUCTASE"/>
    <property type="match status" value="1"/>
</dbReference>
<evidence type="ECO:0000256" key="16">
    <source>
        <dbReference type="ARBA" id="ARBA00023316"/>
    </source>
</evidence>
<dbReference type="RefSeq" id="WP_124397714.1">
    <property type="nucleotide sequence ID" value="NZ_BHZE01000009.1"/>
</dbReference>
<evidence type="ECO:0000256" key="8">
    <source>
        <dbReference type="ARBA" id="ARBA00022618"/>
    </source>
</evidence>
<feature type="active site" evidence="19">
    <location>
        <position position="169"/>
    </location>
</feature>
<reference evidence="21 22" key="1">
    <citation type="submission" date="2018-11" db="EMBL/GenBank/DDBJ databases">
        <title>Schleiferia aggregans sp. nov., a moderately thermophilic heterotrophic bacterium isolated from microbial mats at a terrestrial hot spring.</title>
        <authorList>
            <person name="Iino T."/>
            <person name="Ohkuma M."/>
            <person name="Haruta S."/>
        </authorList>
    </citation>
    <scope>NUCLEOTIDE SEQUENCE [LARGE SCALE GENOMIC DNA]</scope>
    <source>
        <strain evidence="21 22">LA</strain>
    </source>
</reference>
<dbReference type="InterPro" id="IPR003170">
    <property type="entry name" value="MurB"/>
</dbReference>
<accession>A0A401XKY7</accession>
<evidence type="ECO:0000256" key="12">
    <source>
        <dbReference type="ARBA" id="ARBA00022960"/>
    </source>
</evidence>
<dbReference type="HAMAP" id="MF_00037">
    <property type="entry name" value="MurB"/>
    <property type="match status" value="1"/>
</dbReference>
<evidence type="ECO:0000256" key="7">
    <source>
        <dbReference type="ARBA" id="ARBA00022490"/>
    </source>
</evidence>
<evidence type="ECO:0000256" key="9">
    <source>
        <dbReference type="ARBA" id="ARBA00022630"/>
    </source>
</evidence>
<keyword evidence="9 19" id="KW-0285">Flavoprotein</keyword>
<evidence type="ECO:0000256" key="5">
    <source>
        <dbReference type="ARBA" id="ARBA00012518"/>
    </source>
</evidence>
<evidence type="ECO:0000256" key="19">
    <source>
        <dbReference type="HAMAP-Rule" id="MF_00037"/>
    </source>
</evidence>
<sequence length="344" mass="37731">MEEAKPVPNFSLRGLNTFGLDVRCRAYYHITSEAQLETLVAQGVFSAGNKFLLLGGGSNLLFVNDFFDGVVVHLDLKGRDVRYIDEDYALLTAAAGENWHQTVLYALEQNLGGIENLSLIPGNAGTAPVQNIGAYGVEICEVLSHVEGIDLMTGEKRVLSTNACGFGYRDSVFKRNLKGRFAITSIAMRLTRRKHQLRTHYGTIADELQKAGVISPTIHDISRAVIAIRSSKLPDPAVLGNCGSFFKNPVVAVDIASELKQRYPDMPTYSAKEGVKIPAGWLIEKASWKGKRIGNVGMHERQALVLVNYGDATGAELWAHACRVMDDVREKFGIVLQPEVNVVE</sequence>
<feature type="active site" description="Proton donor" evidence="19">
    <location>
        <position position="244"/>
    </location>
</feature>
<dbReference type="Gene3D" id="3.30.465.10">
    <property type="match status" value="1"/>
</dbReference>
<evidence type="ECO:0000256" key="18">
    <source>
        <dbReference type="ARBA" id="ARBA00048914"/>
    </source>
</evidence>
<keyword evidence="7 19" id="KW-0963">Cytoplasm</keyword>
<dbReference type="GO" id="GO:0071949">
    <property type="term" value="F:FAD binding"/>
    <property type="evidence" value="ECO:0007669"/>
    <property type="project" value="InterPro"/>
</dbReference>
<dbReference type="SUPFAM" id="SSF56194">
    <property type="entry name" value="Uridine diphospho-N-Acetylenolpyruvylglucosamine reductase, MurB, C-terminal domain"/>
    <property type="match status" value="1"/>
</dbReference>
<comment type="similarity">
    <text evidence="19">Belongs to the MurB family.</text>
</comment>
<dbReference type="NCBIfam" id="NF010478">
    <property type="entry name" value="PRK13903.1"/>
    <property type="match status" value="1"/>
</dbReference>
<dbReference type="InterPro" id="IPR006094">
    <property type="entry name" value="Oxid_FAD_bind_N"/>
</dbReference>
<protein>
    <recommendedName>
        <fullName evidence="6 19">UDP-N-acetylenolpyruvoylglucosamine reductase</fullName>
        <ecNumber evidence="5 19">1.3.1.98</ecNumber>
    </recommendedName>
    <alternativeName>
        <fullName evidence="17 19">UDP-N-acetylmuramate dehydrogenase</fullName>
    </alternativeName>
</protein>
<dbReference type="UniPathway" id="UPA00219"/>
<evidence type="ECO:0000256" key="1">
    <source>
        <dbReference type="ARBA" id="ARBA00001974"/>
    </source>
</evidence>
<feature type="domain" description="FAD-binding PCMH-type" evidence="20">
    <location>
        <begin position="20"/>
        <end position="193"/>
    </location>
</feature>
<evidence type="ECO:0000256" key="13">
    <source>
        <dbReference type="ARBA" id="ARBA00022984"/>
    </source>
</evidence>
<dbReference type="InterPro" id="IPR016166">
    <property type="entry name" value="FAD-bd_PCMH"/>
</dbReference>
<dbReference type="AlphaFoldDB" id="A0A401XKY7"/>
<comment type="caution">
    <text evidence="21">The sequence shown here is derived from an EMBL/GenBank/DDBJ whole genome shotgun (WGS) entry which is preliminary data.</text>
</comment>
<evidence type="ECO:0000256" key="17">
    <source>
        <dbReference type="ARBA" id="ARBA00031026"/>
    </source>
</evidence>
<dbReference type="EMBL" id="BHZE01000009">
    <property type="protein sequence ID" value="GCD77650.1"/>
    <property type="molecule type" value="Genomic_DNA"/>
</dbReference>
<comment type="subcellular location">
    <subcellularLocation>
        <location evidence="3 19">Cytoplasm</location>
    </subcellularLocation>
</comment>
<dbReference type="SUPFAM" id="SSF56176">
    <property type="entry name" value="FAD-binding/transporter-associated domain-like"/>
    <property type="match status" value="1"/>
</dbReference>
<organism evidence="21 22">
    <name type="scientific">Thermaurantimonas aggregans</name>
    <dbReference type="NCBI Taxonomy" id="2173829"/>
    <lineage>
        <taxon>Bacteria</taxon>
        <taxon>Pseudomonadati</taxon>
        <taxon>Bacteroidota</taxon>
        <taxon>Flavobacteriia</taxon>
        <taxon>Flavobacteriales</taxon>
        <taxon>Schleiferiaceae</taxon>
        <taxon>Thermaurantimonas</taxon>
    </lineage>
</organism>
<dbReference type="Gene3D" id="3.90.78.10">
    <property type="entry name" value="UDP-N-acetylenolpyruvoylglucosamine reductase, C-terminal domain"/>
    <property type="match status" value="1"/>
</dbReference>
<gene>
    <name evidence="19 21" type="primary">murB</name>
    <name evidence="21" type="ORF">JCM31826_11320</name>
</gene>
<comment type="pathway">
    <text evidence="4 19">Cell wall biogenesis; peptidoglycan biosynthesis.</text>
</comment>
<dbReference type="NCBIfam" id="TIGR00179">
    <property type="entry name" value="murB"/>
    <property type="match status" value="1"/>
</dbReference>
<dbReference type="Pfam" id="PF01565">
    <property type="entry name" value="FAD_binding_4"/>
    <property type="match status" value="1"/>
</dbReference>
<dbReference type="GO" id="GO:0051301">
    <property type="term" value="P:cell division"/>
    <property type="evidence" value="ECO:0007669"/>
    <property type="project" value="UniProtKB-KW"/>
</dbReference>
<evidence type="ECO:0000256" key="15">
    <source>
        <dbReference type="ARBA" id="ARBA00023306"/>
    </source>
</evidence>
<evidence type="ECO:0000259" key="20">
    <source>
        <dbReference type="PROSITE" id="PS51387"/>
    </source>
</evidence>
<comment type="function">
    <text evidence="2 19">Cell wall formation.</text>
</comment>
<keyword evidence="22" id="KW-1185">Reference proteome</keyword>
<dbReference type="InterPro" id="IPR011601">
    <property type="entry name" value="MurB_C"/>
</dbReference>
<name>A0A401XKY7_9FLAO</name>
<evidence type="ECO:0000256" key="14">
    <source>
        <dbReference type="ARBA" id="ARBA00023002"/>
    </source>
</evidence>
<dbReference type="InterPro" id="IPR016167">
    <property type="entry name" value="FAD-bd_PCMH_sub1"/>
</dbReference>
<evidence type="ECO:0000256" key="4">
    <source>
        <dbReference type="ARBA" id="ARBA00004752"/>
    </source>
</evidence>
<keyword evidence="12 19" id="KW-0133">Cell shape</keyword>
<evidence type="ECO:0000256" key="11">
    <source>
        <dbReference type="ARBA" id="ARBA00022857"/>
    </source>
</evidence>
<keyword evidence="10 19" id="KW-0274">FAD</keyword>
<dbReference type="PANTHER" id="PTHR21071">
    <property type="entry name" value="UDP-N-ACETYLENOLPYRUVOYLGLUCOSAMINE REDUCTASE"/>
    <property type="match status" value="1"/>
</dbReference>
<dbReference type="InterPro" id="IPR036318">
    <property type="entry name" value="FAD-bd_PCMH-like_sf"/>
</dbReference>
<evidence type="ECO:0000313" key="21">
    <source>
        <dbReference type="EMBL" id="GCD77650.1"/>
    </source>
</evidence>
<proteinExistence type="inferred from homology"/>
<dbReference type="PROSITE" id="PS51387">
    <property type="entry name" value="FAD_PCMH"/>
    <property type="match status" value="1"/>
</dbReference>
<dbReference type="GO" id="GO:0009252">
    <property type="term" value="P:peptidoglycan biosynthetic process"/>
    <property type="evidence" value="ECO:0007669"/>
    <property type="project" value="UniProtKB-UniRule"/>
</dbReference>
<dbReference type="Gene3D" id="3.30.43.10">
    <property type="entry name" value="Uridine Diphospho-n-acetylenolpyruvylglucosamine Reductase, domain 2"/>
    <property type="match status" value="1"/>
</dbReference>
<evidence type="ECO:0000256" key="6">
    <source>
        <dbReference type="ARBA" id="ARBA00015188"/>
    </source>
</evidence>
<evidence type="ECO:0000256" key="2">
    <source>
        <dbReference type="ARBA" id="ARBA00003921"/>
    </source>
</evidence>
<dbReference type="GO" id="GO:0005829">
    <property type="term" value="C:cytosol"/>
    <property type="evidence" value="ECO:0007669"/>
    <property type="project" value="TreeGrafter"/>
</dbReference>
<feature type="active site" evidence="19">
    <location>
        <position position="339"/>
    </location>
</feature>
<evidence type="ECO:0000313" key="22">
    <source>
        <dbReference type="Proteomes" id="UP000286715"/>
    </source>
</evidence>
<dbReference type="EC" id="1.3.1.98" evidence="5 19"/>
<comment type="cofactor">
    <cofactor evidence="1 19">
        <name>FAD</name>
        <dbReference type="ChEBI" id="CHEBI:57692"/>
    </cofactor>
</comment>
<dbReference type="GO" id="GO:0071555">
    <property type="term" value="P:cell wall organization"/>
    <property type="evidence" value="ECO:0007669"/>
    <property type="project" value="UniProtKB-KW"/>
</dbReference>
<dbReference type="InterPro" id="IPR016169">
    <property type="entry name" value="FAD-bd_PCMH_sub2"/>
</dbReference>
<dbReference type="GO" id="GO:0008762">
    <property type="term" value="F:UDP-N-acetylmuramate dehydrogenase activity"/>
    <property type="evidence" value="ECO:0007669"/>
    <property type="project" value="UniProtKB-UniRule"/>
</dbReference>
<comment type="catalytic activity">
    <reaction evidence="18 19">
        <text>UDP-N-acetyl-alpha-D-muramate + NADP(+) = UDP-N-acetyl-3-O-(1-carboxyvinyl)-alpha-D-glucosamine + NADPH + H(+)</text>
        <dbReference type="Rhea" id="RHEA:12248"/>
        <dbReference type="ChEBI" id="CHEBI:15378"/>
        <dbReference type="ChEBI" id="CHEBI:57783"/>
        <dbReference type="ChEBI" id="CHEBI:58349"/>
        <dbReference type="ChEBI" id="CHEBI:68483"/>
        <dbReference type="ChEBI" id="CHEBI:70757"/>
        <dbReference type="EC" id="1.3.1.98"/>
    </reaction>
</comment>
<dbReference type="Pfam" id="PF02873">
    <property type="entry name" value="MurB_C"/>
    <property type="match status" value="1"/>
</dbReference>
<dbReference type="Proteomes" id="UP000286715">
    <property type="component" value="Unassembled WGS sequence"/>
</dbReference>
<evidence type="ECO:0000256" key="3">
    <source>
        <dbReference type="ARBA" id="ARBA00004496"/>
    </source>
</evidence>
<dbReference type="NCBIfam" id="NF000755">
    <property type="entry name" value="PRK00046.1"/>
    <property type="match status" value="1"/>
</dbReference>
<keyword evidence="11 19" id="KW-0521">NADP</keyword>
<keyword evidence="13 19" id="KW-0573">Peptidoglycan synthesis</keyword>
<keyword evidence="14 19" id="KW-0560">Oxidoreductase</keyword>
<keyword evidence="16 19" id="KW-0961">Cell wall biogenesis/degradation</keyword>
<dbReference type="InterPro" id="IPR036635">
    <property type="entry name" value="MurB_C_sf"/>
</dbReference>
<keyword evidence="8 19" id="KW-0132">Cell division</keyword>
<dbReference type="GO" id="GO:0008360">
    <property type="term" value="P:regulation of cell shape"/>
    <property type="evidence" value="ECO:0007669"/>
    <property type="project" value="UniProtKB-KW"/>
</dbReference>
<dbReference type="OrthoDB" id="9804753at2"/>
<evidence type="ECO:0000256" key="10">
    <source>
        <dbReference type="ARBA" id="ARBA00022827"/>
    </source>
</evidence>
<keyword evidence="15 19" id="KW-0131">Cell cycle</keyword>